<dbReference type="VEuPathDB" id="FungiDB:GVI51_A04433"/>
<evidence type="ECO:0000256" key="5">
    <source>
        <dbReference type="ARBA" id="ARBA00022676"/>
    </source>
</evidence>
<keyword evidence="8 14" id="KW-0256">Endoplasmic reticulum</keyword>
<dbReference type="Pfam" id="PF05208">
    <property type="entry name" value="ALG3"/>
    <property type="match status" value="1"/>
</dbReference>
<evidence type="ECO:0000256" key="4">
    <source>
        <dbReference type="ARBA" id="ARBA00015561"/>
    </source>
</evidence>
<dbReference type="PANTHER" id="PTHR12646">
    <property type="entry name" value="NOT56 - RELATED"/>
    <property type="match status" value="1"/>
</dbReference>
<keyword evidence="5 14" id="KW-0328">Glycosyltransferase</keyword>
<gene>
    <name evidence="15" type="ORF">AO440_000138</name>
</gene>
<evidence type="ECO:0000256" key="9">
    <source>
        <dbReference type="ARBA" id="ARBA00022989"/>
    </source>
</evidence>
<keyword evidence="6 14" id="KW-0808">Transferase</keyword>
<evidence type="ECO:0000313" key="16">
    <source>
        <dbReference type="Proteomes" id="UP000054886"/>
    </source>
</evidence>
<keyword evidence="7 14" id="KW-0812">Transmembrane</keyword>
<evidence type="ECO:0000256" key="2">
    <source>
        <dbReference type="ARBA" id="ARBA00004922"/>
    </source>
</evidence>
<dbReference type="AlphaFoldDB" id="A0A0W0CNI3"/>
<dbReference type="VEuPathDB" id="FungiDB:B1J91_A04587g"/>
<keyword evidence="9 14" id="KW-1133">Transmembrane helix</keyword>
<keyword evidence="10 14" id="KW-0472">Membrane</keyword>
<accession>A0A0W0CNI3</accession>
<dbReference type="InterPro" id="IPR007873">
    <property type="entry name" value="Glycosyltransferase_ALG3"/>
</dbReference>
<dbReference type="UniPathway" id="UPA00378"/>
<dbReference type="PANTHER" id="PTHR12646:SF0">
    <property type="entry name" value="DOL-P-MAN:MAN(5)GLCNAC(2)-PP-DOL ALPHA-1,3-MANNOSYLTRANSFERASE"/>
    <property type="match status" value="1"/>
</dbReference>
<feature type="transmembrane region" description="Helical" evidence="14">
    <location>
        <begin position="303"/>
        <end position="322"/>
    </location>
</feature>
<comment type="function">
    <text evidence="11 14">Dol-P-Man:Man(5)GlcNAc(2)-PP-Dol alpha-1,3-mannosyltransferase that operates in the biosynthetic pathway of dolichol-linked oligosaccharides, the glycan precursors employed in protein asparagine (N)-glycosylation. The assembly of dolichol-linked oligosaccharides begins on the cytosolic side of the endoplasmic reticulum membrane and finishes in its lumen. The sequential addition of sugars to dolichol pyrophosphate produces dolichol-linked oligosaccharides containing fourteen sugars, including two GlcNAcs, nine mannoses and three glucoses. Once assembled, the oligosaccharide is transferred from the lipid to nascent proteins by oligosaccharyltransferases. In the lumen of the endoplasmic reticulum, adds the first dolichyl beta-D-mannosyl phosphate derived mannose in an alpha-1,3 linkage to Man(5)GlcNAc(2)-PP-dolichol to produce Man(6)GlcNAc(2)-PP-dolichol.</text>
</comment>
<proteinExistence type="inferred from homology"/>
<evidence type="ECO:0000256" key="1">
    <source>
        <dbReference type="ARBA" id="ARBA00004477"/>
    </source>
</evidence>
<comment type="subcellular location">
    <subcellularLocation>
        <location evidence="1 14">Endoplasmic reticulum membrane</location>
        <topology evidence="1 14">Multi-pass membrane protein</topology>
    </subcellularLocation>
</comment>
<feature type="transmembrane region" description="Helical" evidence="14">
    <location>
        <begin position="43"/>
        <end position="65"/>
    </location>
</feature>
<evidence type="ECO:0000256" key="13">
    <source>
        <dbReference type="ARBA" id="ARBA00093457"/>
    </source>
</evidence>
<feature type="transmembrane region" description="Helical" evidence="14">
    <location>
        <begin position="199"/>
        <end position="222"/>
    </location>
</feature>
<feature type="transmembrane region" description="Helical" evidence="14">
    <location>
        <begin position="242"/>
        <end position="260"/>
    </location>
</feature>
<evidence type="ECO:0000256" key="12">
    <source>
        <dbReference type="ARBA" id="ARBA00049506"/>
    </source>
</evidence>
<evidence type="ECO:0000256" key="10">
    <source>
        <dbReference type="ARBA" id="ARBA00023136"/>
    </source>
</evidence>
<dbReference type="Proteomes" id="UP000054886">
    <property type="component" value="Unassembled WGS sequence"/>
</dbReference>
<comment type="pathway">
    <text evidence="2 14">Protein modification; protein glycosylation.</text>
</comment>
<protein>
    <recommendedName>
        <fullName evidence="4 14">Dol-P-Man:Man(5)GlcNAc(2)-PP-Dol alpha-1,3-mannosyltransferase</fullName>
        <ecNumber evidence="3 14">2.4.1.258</ecNumber>
    </recommendedName>
    <alternativeName>
        <fullName evidence="14">Dol-P-Man-dependent alpha(1-3)-mannosyltransferase</fullName>
    </alternativeName>
</protein>
<feature type="transmembrane region" description="Helical" evidence="14">
    <location>
        <begin position="166"/>
        <end position="187"/>
    </location>
</feature>
<evidence type="ECO:0000256" key="6">
    <source>
        <dbReference type="ARBA" id="ARBA00022679"/>
    </source>
</evidence>
<dbReference type="GO" id="GO:0005789">
    <property type="term" value="C:endoplasmic reticulum membrane"/>
    <property type="evidence" value="ECO:0007669"/>
    <property type="project" value="UniProtKB-SubCell"/>
</dbReference>
<dbReference type="VEuPathDB" id="FungiDB:CAGL0A04587g"/>
<feature type="transmembrane region" description="Helical" evidence="14">
    <location>
        <begin position="415"/>
        <end position="434"/>
    </location>
</feature>
<evidence type="ECO:0000256" key="11">
    <source>
        <dbReference type="ARBA" id="ARBA00044743"/>
    </source>
</evidence>
<dbReference type="VEuPathDB" id="FungiDB:GWK60_A04477"/>
<feature type="transmembrane region" description="Helical" evidence="14">
    <location>
        <begin position="372"/>
        <end position="395"/>
    </location>
</feature>
<evidence type="ECO:0000313" key="15">
    <source>
        <dbReference type="EMBL" id="KTA97710.1"/>
    </source>
</evidence>
<dbReference type="EMBL" id="LLZZ01000157">
    <property type="protein sequence ID" value="KTA97710.1"/>
    <property type="molecule type" value="Genomic_DNA"/>
</dbReference>
<reference evidence="15 16" key="1">
    <citation type="submission" date="2015-10" db="EMBL/GenBank/DDBJ databases">
        <title>Draft genomes sequences of Candida glabrata isolates 1A, 1B, 2A, 2B, 3A and 3B.</title>
        <authorList>
            <person name="Haavelsrud O.E."/>
            <person name="Gaustad P."/>
        </authorList>
    </citation>
    <scope>NUCLEOTIDE SEQUENCE [LARGE SCALE GENOMIC DNA]</scope>
    <source>
        <strain evidence="15">910700640</strain>
    </source>
</reference>
<dbReference type="GO" id="GO:0052925">
    <property type="term" value="F:dol-P-Man:Man(5)GlcNAc(2)-PP-Dol alpha-1,3-mannosyltransferase activity"/>
    <property type="evidence" value="ECO:0007669"/>
    <property type="project" value="UniProtKB-EC"/>
</dbReference>
<sequence>MQTVRSEDNPPKKEEFKRPPIDLLQDLKDGINHVVYNPLGNKIVMPLMFLLESVLLKYVIAAIPYTEIDYKAYMEQVEMIYEEGNYNYLEITGGTGPLVYPAGHVLIFRVLNYFTEGMNHIEVGQKIFRYLYLITLLMQYTCYYQLRLPPWCVVLASLSKRLHSIYVLRLFNDCFTTFFMVLFVLLYTLRSNNSTKMSMVISTFGSLVYSMAISVKMNALLYLPGYLVSTYLINEGKLINCLISASVILFWQVIVSLRFLRSYPVEYLAGAFDFSRQFMFKWSVNWQFLDEDAFQDRVFHTTLLGSQFVAVVAMTLCLYPRLPLDAWKSLKAPFTQVVIADLRFIVPFLLMTSNFIGVLFSRSLHYQFLSWYHWTLPCLIYWSKLPMPLGFIWYICHEYCWNSYPPNEKACILLFTLNASLLCLLAINCMRPVIVNIKRKQQ</sequence>
<name>A0A0W0CNI3_CANGB</name>
<organism evidence="15 16">
    <name type="scientific">Candida glabrata</name>
    <name type="common">Yeast</name>
    <name type="synonym">Torulopsis glabrata</name>
    <dbReference type="NCBI Taxonomy" id="5478"/>
    <lineage>
        <taxon>Eukaryota</taxon>
        <taxon>Fungi</taxon>
        <taxon>Dikarya</taxon>
        <taxon>Ascomycota</taxon>
        <taxon>Saccharomycotina</taxon>
        <taxon>Saccharomycetes</taxon>
        <taxon>Saccharomycetales</taxon>
        <taxon>Saccharomycetaceae</taxon>
        <taxon>Nakaseomyces</taxon>
    </lineage>
</organism>
<comment type="catalytic activity">
    <reaction evidence="12 14">
        <text>an alpha-D-Man-(1-&gt;2)-alpha-D-Man-(1-&gt;2)-alpha-D-Man-(1-&gt;3)-[alpha-D-Man-(1-&gt;6)]-beta-D-Man-(1-&gt;4)-beta-D-GlcNAc-(1-&gt;4)-alpha-D-GlcNAc-diphospho-di-trans,poly-cis-dolichol + a di-trans,poly-cis-dolichyl beta-D-mannosyl phosphate = an alpha-D-Man-(1-&gt;2)-alpha-D-Man-(1-&gt;2)-alpha-D-Man-(1-&gt;3)-[alpha-D-Man-(1-&gt;3)-alpha-D-Man-(1-&gt;6)]-beta-D-Man-(1-&gt;4)-beta-D-GlcNAc-(1-&gt;4)-alpha-D-GlcNAc-diphospho-di-trans,poly-cis-dolichol + a di-trans,poly-cis-dolichyl phosphate + H(+)</text>
        <dbReference type="Rhea" id="RHEA:29527"/>
        <dbReference type="Rhea" id="RHEA-COMP:19498"/>
        <dbReference type="Rhea" id="RHEA-COMP:19501"/>
        <dbReference type="Rhea" id="RHEA-COMP:19516"/>
        <dbReference type="Rhea" id="RHEA-COMP:19517"/>
        <dbReference type="ChEBI" id="CHEBI:15378"/>
        <dbReference type="ChEBI" id="CHEBI:57683"/>
        <dbReference type="ChEBI" id="CHEBI:58211"/>
        <dbReference type="ChEBI" id="CHEBI:132515"/>
        <dbReference type="ChEBI" id="CHEBI:132516"/>
        <dbReference type="EC" id="2.4.1.258"/>
    </reaction>
    <physiologicalReaction direction="left-to-right" evidence="12 14">
        <dbReference type="Rhea" id="RHEA:29528"/>
    </physiologicalReaction>
</comment>
<comment type="similarity">
    <text evidence="13">Belongs to the glycosyltransferase ALG3 family.</text>
</comment>
<evidence type="ECO:0000256" key="7">
    <source>
        <dbReference type="ARBA" id="ARBA00022692"/>
    </source>
</evidence>
<evidence type="ECO:0000256" key="8">
    <source>
        <dbReference type="ARBA" id="ARBA00022824"/>
    </source>
</evidence>
<evidence type="ECO:0000256" key="14">
    <source>
        <dbReference type="RuleBase" id="RU364047"/>
    </source>
</evidence>
<dbReference type="EC" id="2.4.1.258" evidence="3 14"/>
<feature type="transmembrane region" description="Helical" evidence="14">
    <location>
        <begin position="342"/>
        <end position="360"/>
    </location>
</feature>
<comment type="caution">
    <text evidence="15">The sequence shown here is derived from an EMBL/GenBank/DDBJ whole genome shotgun (WGS) entry which is preliminary data.</text>
</comment>
<dbReference type="GO" id="GO:0006488">
    <property type="term" value="P:dolichol-linked oligosaccharide biosynthetic process"/>
    <property type="evidence" value="ECO:0007669"/>
    <property type="project" value="EnsemblFungi"/>
</dbReference>
<evidence type="ECO:0000256" key="3">
    <source>
        <dbReference type="ARBA" id="ARBA00011964"/>
    </source>
</evidence>